<dbReference type="PIRSF" id="PIRSF033490">
    <property type="entry name" value="MazF"/>
    <property type="match status" value="1"/>
</dbReference>
<dbReference type="SUPFAM" id="SSF50118">
    <property type="entry name" value="Cell growth inhibitor/plasmid maintenance toxic component"/>
    <property type="match status" value="1"/>
</dbReference>
<evidence type="ECO:0000256" key="1">
    <source>
        <dbReference type="ARBA" id="ARBA00007521"/>
    </source>
</evidence>
<evidence type="ECO:0000256" key="2">
    <source>
        <dbReference type="ARBA" id="ARBA00022649"/>
    </source>
</evidence>
<dbReference type="InterPro" id="IPR003477">
    <property type="entry name" value="PemK-like"/>
</dbReference>
<protein>
    <recommendedName>
        <fullName evidence="3">mRNA interferase</fullName>
        <ecNumber evidence="3">3.1.-.-</ecNumber>
    </recommendedName>
</protein>
<evidence type="ECO:0000313" key="5">
    <source>
        <dbReference type="Proteomes" id="UP000606721"/>
    </source>
</evidence>
<keyword evidence="5" id="KW-1185">Reference proteome</keyword>
<dbReference type="InterPro" id="IPR011067">
    <property type="entry name" value="Plasmid_toxin/cell-grow_inhib"/>
</dbReference>
<evidence type="ECO:0000256" key="3">
    <source>
        <dbReference type="PIRNR" id="PIRNR033490"/>
    </source>
</evidence>
<dbReference type="PANTHER" id="PTHR33988:SF2">
    <property type="entry name" value="ENDORIBONUCLEASE MAZF"/>
    <property type="match status" value="1"/>
</dbReference>
<gene>
    <name evidence="4" type="ORF">H6F99_08460</name>
</gene>
<comment type="function">
    <text evidence="3">Toxic component of a type II toxin-antitoxin (TA) system.</text>
</comment>
<dbReference type="EC" id="3.1.-.-" evidence="3"/>
<organism evidence="4 5">
    <name type="scientific">Aphanizomenon flos-aquae FACHB-1040</name>
    <dbReference type="NCBI Taxonomy" id="2692887"/>
    <lineage>
        <taxon>Bacteria</taxon>
        <taxon>Bacillati</taxon>
        <taxon>Cyanobacteriota</taxon>
        <taxon>Cyanophyceae</taxon>
        <taxon>Nostocales</taxon>
        <taxon>Aphanizomenonaceae</taxon>
        <taxon>Aphanizomenon</taxon>
    </lineage>
</organism>
<comment type="caution">
    <text evidence="4">The sequence shown here is derived from an EMBL/GenBank/DDBJ whole genome shotgun (WGS) entry which is preliminary data.</text>
</comment>
<dbReference type="Gene3D" id="2.30.30.110">
    <property type="match status" value="1"/>
</dbReference>
<keyword evidence="2" id="KW-1277">Toxin-antitoxin system</keyword>
<accession>A0ABR8BY39</accession>
<dbReference type="EMBL" id="JACJQT010000016">
    <property type="protein sequence ID" value="MBD2278329.1"/>
    <property type="molecule type" value="Genomic_DNA"/>
</dbReference>
<dbReference type="Proteomes" id="UP000606721">
    <property type="component" value="Unassembled WGS sequence"/>
</dbReference>
<name>A0ABR8BY39_APHFL</name>
<evidence type="ECO:0000313" key="4">
    <source>
        <dbReference type="EMBL" id="MBD2278329.1"/>
    </source>
</evidence>
<keyword evidence="3" id="KW-0378">Hydrolase</keyword>
<dbReference type="PANTHER" id="PTHR33988">
    <property type="entry name" value="ENDORIBONUCLEASE MAZF-RELATED"/>
    <property type="match status" value="1"/>
</dbReference>
<reference evidence="4 5" key="1">
    <citation type="journal article" date="2020" name="ISME J.">
        <title>Comparative genomics reveals insights into cyanobacterial evolution and habitat adaptation.</title>
        <authorList>
            <person name="Chen M.Y."/>
            <person name="Teng W.K."/>
            <person name="Zhao L."/>
            <person name="Hu C.X."/>
            <person name="Zhou Y.K."/>
            <person name="Han B.P."/>
            <person name="Song L.R."/>
            <person name="Shu W.S."/>
        </authorList>
    </citation>
    <scope>NUCLEOTIDE SEQUENCE [LARGE SCALE GENOMIC DNA]</scope>
    <source>
        <strain evidence="4 5">FACHB-1040</strain>
    </source>
</reference>
<keyword evidence="3" id="KW-0255">Endonuclease</keyword>
<dbReference type="Pfam" id="PF02452">
    <property type="entry name" value="PemK_toxin"/>
    <property type="match status" value="1"/>
</dbReference>
<keyword evidence="3" id="KW-0540">Nuclease</keyword>
<dbReference type="RefSeq" id="WP_039204737.1">
    <property type="nucleotide sequence ID" value="NZ_JACJQT010000016.1"/>
</dbReference>
<comment type="similarity">
    <text evidence="1 3">Belongs to the PemK/MazF family.</text>
</comment>
<sequence>MVIKQGDIYWIDLGEPIGSEPAYIRPYVVIQNDLLNSSQIRTVIVCALTSNLRRAKAMGNVLLELGEANLDRQSVVNVSQIFTVDKALLTEKIGKLSQERIRQILAGLAIVTEPQEIDFDE</sequence>
<proteinExistence type="inferred from homology"/>